<dbReference type="CDD" id="cd06170">
    <property type="entry name" value="LuxR_C_like"/>
    <property type="match status" value="1"/>
</dbReference>
<evidence type="ECO:0000259" key="4">
    <source>
        <dbReference type="PROSITE" id="PS50043"/>
    </source>
</evidence>
<gene>
    <name evidence="5" type="ORF">D5400_05745</name>
</gene>
<keyword evidence="3" id="KW-0804">Transcription</keyword>
<accession>A0A3S9B1N3</accession>
<dbReference type="GO" id="GO:0006355">
    <property type="term" value="P:regulation of DNA-templated transcription"/>
    <property type="evidence" value="ECO:0007669"/>
    <property type="project" value="InterPro"/>
</dbReference>
<dbReference type="PROSITE" id="PS00622">
    <property type="entry name" value="HTH_LUXR_1"/>
    <property type="match status" value="1"/>
</dbReference>
<dbReference type="AlphaFoldDB" id="A0A3S9B1N3"/>
<evidence type="ECO:0000256" key="2">
    <source>
        <dbReference type="ARBA" id="ARBA00023125"/>
    </source>
</evidence>
<dbReference type="Proteomes" id="UP000268192">
    <property type="component" value="Chromosome"/>
</dbReference>
<keyword evidence="1" id="KW-0805">Transcription regulation</keyword>
<dbReference type="SUPFAM" id="SSF46894">
    <property type="entry name" value="C-terminal effector domain of the bipartite response regulators"/>
    <property type="match status" value="1"/>
</dbReference>
<dbReference type="InterPro" id="IPR016032">
    <property type="entry name" value="Sig_transdc_resp-reg_C-effctor"/>
</dbReference>
<feature type="domain" description="HTH luxR-type" evidence="4">
    <location>
        <begin position="156"/>
        <end position="221"/>
    </location>
</feature>
<dbReference type="InterPro" id="IPR000792">
    <property type="entry name" value="Tscrpt_reg_LuxR_C"/>
</dbReference>
<dbReference type="SMART" id="SM00421">
    <property type="entry name" value="HTH_LUXR"/>
    <property type="match status" value="1"/>
</dbReference>
<dbReference type="PANTHER" id="PTHR44688:SF16">
    <property type="entry name" value="DNA-BINDING TRANSCRIPTIONAL ACTIVATOR DEVR_DOSR"/>
    <property type="match status" value="1"/>
</dbReference>
<reference evidence="5 6" key="1">
    <citation type="submission" date="2018-09" db="EMBL/GenBank/DDBJ databases">
        <title>Marinorhizobium profundi gen. nov., sp. nov., isolated from a deep-sea sediment sample from the New Britain Trench and proposal of Marinorhizobiaceae fam. nov. in the order Rhizobiales of the class Alphaproteobacteria.</title>
        <authorList>
            <person name="Cao J."/>
        </authorList>
    </citation>
    <scope>NUCLEOTIDE SEQUENCE [LARGE SCALE GENOMIC DNA]</scope>
    <source>
        <strain evidence="5 6">WS11</strain>
    </source>
</reference>
<dbReference type="PRINTS" id="PR00038">
    <property type="entry name" value="HTHLUXR"/>
</dbReference>
<dbReference type="Gene3D" id="1.10.10.10">
    <property type="entry name" value="Winged helix-like DNA-binding domain superfamily/Winged helix DNA-binding domain"/>
    <property type="match status" value="1"/>
</dbReference>
<evidence type="ECO:0000313" key="6">
    <source>
        <dbReference type="Proteomes" id="UP000268192"/>
    </source>
</evidence>
<dbReference type="PANTHER" id="PTHR44688">
    <property type="entry name" value="DNA-BINDING TRANSCRIPTIONAL ACTIVATOR DEVR_DOSR"/>
    <property type="match status" value="1"/>
</dbReference>
<keyword evidence="6" id="KW-1185">Reference proteome</keyword>
<keyword evidence="2" id="KW-0238">DNA-binding</keyword>
<dbReference type="NCBIfam" id="NF047402">
    <property type="entry name" value="TransRegVisN"/>
    <property type="match status" value="1"/>
</dbReference>
<dbReference type="InterPro" id="IPR036388">
    <property type="entry name" value="WH-like_DNA-bd_sf"/>
</dbReference>
<organism evidence="5 6">
    <name type="scientific">Georhizobium profundi</name>
    <dbReference type="NCBI Taxonomy" id="2341112"/>
    <lineage>
        <taxon>Bacteria</taxon>
        <taxon>Pseudomonadati</taxon>
        <taxon>Pseudomonadota</taxon>
        <taxon>Alphaproteobacteria</taxon>
        <taxon>Hyphomicrobiales</taxon>
        <taxon>Rhizobiaceae</taxon>
        <taxon>Georhizobium</taxon>
    </lineage>
</organism>
<proteinExistence type="predicted"/>
<dbReference type="GO" id="GO:0003677">
    <property type="term" value="F:DNA binding"/>
    <property type="evidence" value="ECO:0007669"/>
    <property type="project" value="UniProtKB-KW"/>
</dbReference>
<sequence length="223" mass="25268">MIDRSVLIGKLAQCAERGDLPAGFELMSSFVGAEHYMLARQDMLNEDGFDHIVSSNWPFDLVRTLGQHVIKQQSKRNELERCMAIMEPAFIRAPATLRMPEHLSRIYCAFPFCTGQARLSVIFLFRSDIVVARERVHDVALLSAYFAARFDEATYVPSSVLDLTEREIECLNWIAEGKTSDEISMIIGISRNTVNNYITSIMRKTATKTRSEAIAYAVRHSLI</sequence>
<evidence type="ECO:0000256" key="3">
    <source>
        <dbReference type="ARBA" id="ARBA00023163"/>
    </source>
</evidence>
<dbReference type="RefSeq" id="WP_126008510.1">
    <property type="nucleotide sequence ID" value="NZ_CP032509.1"/>
</dbReference>
<protein>
    <submittedName>
        <fullName evidence="5">LuxR family transcriptional regulator</fullName>
    </submittedName>
</protein>
<dbReference type="PROSITE" id="PS50043">
    <property type="entry name" value="HTH_LUXR_2"/>
    <property type="match status" value="1"/>
</dbReference>
<dbReference type="EMBL" id="CP032509">
    <property type="protein sequence ID" value="AZN70844.1"/>
    <property type="molecule type" value="Genomic_DNA"/>
</dbReference>
<evidence type="ECO:0000313" key="5">
    <source>
        <dbReference type="EMBL" id="AZN70844.1"/>
    </source>
</evidence>
<dbReference type="OrthoDB" id="3679796at2"/>
<name>A0A3S9B1N3_9HYPH</name>
<evidence type="ECO:0000256" key="1">
    <source>
        <dbReference type="ARBA" id="ARBA00023015"/>
    </source>
</evidence>
<dbReference type="Pfam" id="PF00196">
    <property type="entry name" value="GerE"/>
    <property type="match status" value="1"/>
</dbReference>
<dbReference type="KEGG" id="abaw:D5400_05745"/>